<proteinExistence type="predicted"/>
<organism evidence="1 2">
    <name type="scientific">Populus alba x Populus x berolinensis</name>
    <dbReference type="NCBI Taxonomy" id="444605"/>
    <lineage>
        <taxon>Eukaryota</taxon>
        <taxon>Viridiplantae</taxon>
        <taxon>Streptophyta</taxon>
        <taxon>Embryophyta</taxon>
        <taxon>Tracheophyta</taxon>
        <taxon>Spermatophyta</taxon>
        <taxon>Magnoliopsida</taxon>
        <taxon>eudicotyledons</taxon>
        <taxon>Gunneridae</taxon>
        <taxon>Pentapetalae</taxon>
        <taxon>rosids</taxon>
        <taxon>fabids</taxon>
        <taxon>Malpighiales</taxon>
        <taxon>Salicaceae</taxon>
        <taxon>Saliceae</taxon>
        <taxon>Populus</taxon>
    </lineage>
</organism>
<sequence>MLALRDERWVAEKSDQWNCIKHNTLITDVYVTTKTVFVDLEDLIENVAGSVLNAQWKIGDILYSVAIVIGSLSAFEKQREHSFTLLYGIVSLVWTDCCKSGLRRLRCWFQGYSCPSYDAKLTKSSKNTVK</sequence>
<reference evidence="1" key="1">
    <citation type="journal article" date="2023" name="Mol. Ecol. Resour.">
        <title>Chromosome-level genome assembly of a triploid poplar Populus alba 'Berolinensis'.</title>
        <authorList>
            <person name="Chen S."/>
            <person name="Yu Y."/>
            <person name="Wang X."/>
            <person name="Wang S."/>
            <person name="Zhang T."/>
            <person name="Zhou Y."/>
            <person name="He R."/>
            <person name="Meng N."/>
            <person name="Wang Y."/>
            <person name="Liu W."/>
            <person name="Liu Z."/>
            <person name="Liu J."/>
            <person name="Guo Q."/>
            <person name="Huang H."/>
            <person name="Sederoff R.R."/>
            <person name="Wang G."/>
            <person name="Qu G."/>
            <person name="Chen S."/>
        </authorList>
    </citation>
    <scope>NUCLEOTIDE SEQUENCE</scope>
    <source>
        <strain evidence="1">SC-2020</strain>
    </source>
</reference>
<dbReference type="AlphaFoldDB" id="A0AAD6RB93"/>
<protein>
    <submittedName>
        <fullName evidence="1">Uncharacterized protein</fullName>
    </submittedName>
</protein>
<keyword evidence="2" id="KW-1185">Reference proteome</keyword>
<evidence type="ECO:0000313" key="2">
    <source>
        <dbReference type="Proteomes" id="UP001164929"/>
    </source>
</evidence>
<comment type="caution">
    <text evidence="1">The sequence shown here is derived from an EMBL/GenBank/DDBJ whole genome shotgun (WGS) entry which is preliminary data.</text>
</comment>
<name>A0AAD6RB93_9ROSI</name>
<accession>A0AAD6RB93</accession>
<dbReference type="EMBL" id="JAQIZT010000003">
    <property type="protein sequence ID" value="KAJ7005127.1"/>
    <property type="molecule type" value="Genomic_DNA"/>
</dbReference>
<dbReference type="Proteomes" id="UP001164929">
    <property type="component" value="Chromosome 3"/>
</dbReference>
<gene>
    <name evidence="1" type="ORF">NC653_009826</name>
</gene>
<evidence type="ECO:0000313" key="1">
    <source>
        <dbReference type="EMBL" id="KAJ7005127.1"/>
    </source>
</evidence>